<dbReference type="PANTHER" id="PTHR35586:SF2">
    <property type="entry name" value="SLL1542 PROTEIN"/>
    <property type="match status" value="1"/>
</dbReference>
<dbReference type="Proteomes" id="UP001154265">
    <property type="component" value="Unassembled WGS sequence"/>
</dbReference>
<dbReference type="Pfam" id="PF14261">
    <property type="entry name" value="DUF4351"/>
    <property type="match status" value="1"/>
</dbReference>
<accession>A0ABT6EWV4</accession>
<evidence type="ECO:0000259" key="1">
    <source>
        <dbReference type="Pfam" id="PF14261"/>
    </source>
</evidence>
<feature type="domain" description="DUF4351" evidence="1">
    <location>
        <begin position="1"/>
        <end position="47"/>
    </location>
</feature>
<evidence type="ECO:0000313" key="2">
    <source>
        <dbReference type="EMBL" id="MDG2989842.1"/>
    </source>
</evidence>
<protein>
    <submittedName>
        <fullName evidence="2">DUF4351 domain-containing protein</fullName>
    </submittedName>
</protein>
<gene>
    <name evidence="2" type="ORF">L3556_02670</name>
</gene>
<keyword evidence="3" id="KW-1185">Reference proteome</keyword>
<sequence>MRLLTRRVGPIPDSFATQINHLSLEQIETLGEALLDFSTMNDLEQWFQALNQ</sequence>
<dbReference type="InterPro" id="IPR025587">
    <property type="entry name" value="DUF4351"/>
</dbReference>
<dbReference type="PANTHER" id="PTHR35586">
    <property type="entry name" value="SLL1691 PROTEIN"/>
    <property type="match status" value="1"/>
</dbReference>
<evidence type="ECO:0000313" key="3">
    <source>
        <dbReference type="Proteomes" id="UP001154265"/>
    </source>
</evidence>
<comment type="caution">
    <text evidence="2">The sequence shown here is derived from an EMBL/GenBank/DDBJ whole genome shotgun (WGS) entry which is preliminary data.</text>
</comment>
<organism evidence="2 3">
    <name type="scientific">Candidatus Synechococcus calcipolaris G9</name>
    <dbReference type="NCBI Taxonomy" id="1497997"/>
    <lineage>
        <taxon>Bacteria</taxon>
        <taxon>Bacillati</taxon>
        <taxon>Cyanobacteriota</taxon>
        <taxon>Cyanophyceae</taxon>
        <taxon>Synechococcales</taxon>
        <taxon>Synechococcaceae</taxon>
        <taxon>Synechococcus</taxon>
    </lineage>
</organism>
<reference evidence="2" key="2">
    <citation type="submission" date="2022-01" db="EMBL/GenBank/DDBJ databases">
        <authorList>
            <person name="Zivanovic Y."/>
            <person name="Moreira D."/>
            <person name="Lopez-Garcia P."/>
        </authorList>
    </citation>
    <scope>NUCLEOTIDE SEQUENCE</scope>
    <source>
        <strain evidence="2">G9</strain>
    </source>
</reference>
<reference evidence="2" key="1">
    <citation type="journal article" date="2022" name="Genome Biol. Evol.">
        <title>A New Gene Family Diagnostic for Intracellular Biomineralization of Amorphous Ca Carbonates by Cyanobacteria.</title>
        <authorList>
            <person name="Benzerara K."/>
            <person name="Duprat E."/>
            <person name="Bitard-Feildel T."/>
            <person name="Caumes G."/>
            <person name="Cassier-Chauvat C."/>
            <person name="Chauvat F."/>
            <person name="Dezi M."/>
            <person name="Diop S.I."/>
            <person name="Gaschignard G."/>
            <person name="Gorgen S."/>
            <person name="Gugger M."/>
            <person name="Lopez-Garcia P."/>
            <person name="Millet M."/>
            <person name="Skouri-Panet F."/>
            <person name="Moreira D."/>
            <person name="Callebaut I."/>
        </authorList>
    </citation>
    <scope>NUCLEOTIDE SEQUENCE</scope>
    <source>
        <strain evidence="2">G9</strain>
    </source>
</reference>
<name>A0ABT6EWV4_9SYNE</name>
<dbReference type="EMBL" id="JAKKUT010000001">
    <property type="protein sequence ID" value="MDG2989842.1"/>
    <property type="molecule type" value="Genomic_DNA"/>
</dbReference>
<proteinExistence type="predicted"/>